<dbReference type="InterPro" id="IPR045032">
    <property type="entry name" value="PEL"/>
</dbReference>
<dbReference type="GO" id="GO:0030570">
    <property type="term" value="F:pectate lyase activity"/>
    <property type="evidence" value="ECO:0007669"/>
    <property type="project" value="InterPro"/>
</dbReference>
<comment type="subcellular location">
    <subcellularLocation>
        <location evidence="1 7">Secreted</location>
    </subcellularLocation>
</comment>
<dbReference type="GO" id="GO:0005576">
    <property type="term" value="C:extracellular region"/>
    <property type="evidence" value="ECO:0007669"/>
    <property type="project" value="UniProtKB-SubCell"/>
</dbReference>
<evidence type="ECO:0000256" key="7">
    <source>
        <dbReference type="RuleBase" id="RU361173"/>
    </source>
</evidence>
<keyword evidence="7" id="KW-0624">Polysaccharide degradation</keyword>
<evidence type="ECO:0000259" key="8">
    <source>
        <dbReference type="SMART" id="SM00656"/>
    </source>
</evidence>
<keyword evidence="4 7" id="KW-0456">Lyase</keyword>
<dbReference type="EC" id="4.2.2.10" evidence="6"/>
<organism evidence="9 10">
    <name type="scientific">Mycena sanguinolenta</name>
    <dbReference type="NCBI Taxonomy" id="230812"/>
    <lineage>
        <taxon>Eukaryota</taxon>
        <taxon>Fungi</taxon>
        <taxon>Dikarya</taxon>
        <taxon>Basidiomycota</taxon>
        <taxon>Agaricomycotina</taxon>
        <taxon>Agaricomycetes</taxon>
        <taxon>Agaricomycetidae</taxon>
        <taxon>Agaricales</taxon>
        <taxon>Marasmiineae</taxon>
        <taxon>Mycenaceae</taxon>
        <taxon>Mycena</taxon>
    </lineage>
</organism>
<comment type="similarity">
    <text evidence="2 7">Belongs to the polysaccharide lyase 1 family.</text>
</comment>
<evidence type="ECO:0000256" key="5">
    <source>
        <dbReference type="ARBA" id="ARBA00036818"/>
    </source>
</evidence>
<accession>A0A8H6YMF5</accession>
<dbReference type="Gene3D" id="2.160.20.10">
    <property type="entry name" value="Single-stranded right-handed beta-helix, Pectin lyase-like"/>
    <property type="match status" value="1"/>
</dbReference>
<sequence>MLWNEFARGPILRRGLCQPTRGINTEEDSSCSESSIVTGTAPGFAFGVTGGGSALTTFISTAAQLKTALETPGAMNIVIGGTFDFRGTEGTSTFQSCFPYTCVPSAGGQGLLNTLGGCNSLPLTNVQIDTAGMEGINVQSEKTLVGLGTTTKLIGKGLRFVGVSNIIIQNIEITDLNPQYVWGGDALVFSGTSKIWIDHVTTSLTGRQHYSFGFDPNDAITISNSFINGVTTNSATCDKHTYWGLELVGTGDRITFYKNYVLSTSGRSPALSGNTLFHAVNNVWENNSGHLIEGTADGMGVYEGNAFINTPTVVVSDFVGQLYSATTANAAQCAAALHRNCVANSFSNSGPFTQDQTGFFADFGSLTIAPAASAASIVNTVPVSAGNTLPT</sequence>
<comment type="catalytic activity">
    <reaction evidence="5">
        <text>Eliminative cleavage of (1-&gt;4)-alpha-D-galacturonan methyl ester to give oligosaccharides with 4-deoxy-6-O-methyl-alpha-D-galact-4-enuronosyl groups at their non-reducing ends.</text>
        <dbReference type="EC" id="4.2.2.10"/>
    </reaction>
</comment>
<comment type="caution">
    <text evidence="9">The sequence shown here is derived from an EMBL/GenBank/DDBJ whole genome shotgun (WGS) entry which is preliminary data.</text>
</comment>
<dbReference type="InterPro" id="IPR012334">
    <property type="entry name" value="Pectin_lyas_fold"/>
</dbReference>
<keyword evidence="3 7" id="KW-0964">Secreted</keyword>
<dbReference type="OrthoDB" id="1637350at2759"/>
<protein>
    <recommendedName>
        <fullName evidence="6">pectin lyase</fullName>
        <ecNumber evidence="6">4.2.2.10</ecNumber>
    </recommendedName>
</protein>
<dbReference type="PANTHER" id="PTHR31683">
    <property type="entry name" value="PECTATE LYASE 18-RELATED"/>
    <property type="match status" value="1"/>
</dbReference>
<dbReference type="GO" id="GO:0047490">
    <property type="term" value="F:pectin lyase activity"/>
    <property type="evidence" value="ECO:0007669"/>
    <property type="project" value="UniProtKB-EC"/>
</dbReference>
<dbReference type="Proteomes" id="UP000623467">
    <property type="component" value="Unassembled WGS sequence"/>
</dbReference>
<evidence type="ECO:0000256" key="4">
    <source>
        <dbReference type="ARBA" id="ARBA00023239"/>
    </source>
</evidence>
<dbReference type="SUPFAM" id="SSF51126">
    <property type="entry name" value="Pectin lyase-like"/>
    <property type="match status" value="1"/>
</dbReference>
<dbReference type="SMART" id="SM00656">
    <property type="entry name" value="Amb_all"/>
    <property type="match status" value="1"/>
</dbReference>
<proteinExistence type="inferred from homology"/>
<reference evidence="9" key="1">
    <citation type="submission" date="2020-05" db="EMBL/GenBank/DDBJ databases">
        <title>Mycena genomes resolve the evolution of fungal bioluminescence.</title>
        <authorList>
            <person name="Tsai I.J."/>
        </authorList>
    </citation>
    <scope>NUCLEOTIDE SEQUENCE</scope>
    <source>
        <strain evidence="9">160909Yilan</strain>
    </source>
</reference>
<gene>
    <name evidence="9" type="ORF">MSAN_01042300</name>
</gene>
<dbReference type="Pfam" id="PF00544">
    <property type="entry name" value="Pectate_lyase_4"/>
    <property type="match status" value="1"/>
</dbReference>
<dbReference type="AlphaFoldDB" id="A0A8H6YMF5"/>
<dbReference type="PANTHER" id="PTHR31683:SF16">
    <property type="entry name" value="PECTIN LYASE A-RELATED"/>
    <property type="match status" value="1"/>
</dbReference>
<keyword evidence="7" id="KW-0119">Carbohydrate metabolism</keyword>
<dbReference type="EMBL" id="JACAZH010000007">
    <property type="protein sequence ID" value="KAF7363843.1"/>
    <property type="molecule type" value="Genomic_DNA"/>
</dbReference>
<dbReference type="GO" id="GO:0000272">
    <property type="term" value="P:polysaccharide catabolic process"/>
    <property type="evidence" value="ECO:0007669"/>
    <property type="project" value="UniProtKB-KW"/>
</dbReference>
<feature type="domain" description="Pectate lyase" evidence="8">
    <location>
        <begin position="106"/>
        <end position="313"/>
    </location>
</feature>
<evidence type="ECO:0000256" key="2">
    <source>
        <dbReference type="ARBA" id="ARBA00010980"/>
    </source>
</evidence>
<evidence type="ECO:0000313" key="9">
    <source>
        <dbReference type="EMBL" id="KAF7363843.1"/>
    </source>
</evidence>
<dbReference type="InterPro" id="IPR002022">
    <property type="entry name" value="Pec_lyase"/>
</dbReference>
<evidence type="ECO:0000256" key="6">
    <source>
        <dbReference type="ARBA" id="ARBA00039082"/>
    </source>
</evidence>
<evidence type="ECO:0000256" key="3">
    <source>
        <dbReference type="ARBA" id="ARBA00022525"/>
    </source>
</evidence>
<dbReference type="InterPro" id="IPR011050">
    <property type="entry name" value="Pectin_lyase_fold/virulence"/>
</dbReference>
<keyword evidence="10" id="KW-1185">Reference proteome</keyword>
<evidence type="ECO:0000256" key="1">
    <source>
        <dbReference type="ARBA" id="ARBA00004613"/>
    </source>
</evidence>
<evidence type="ECO:0000313" key="10">
    <source>
        <dbReference type="Proteomes" id="UP000623467"/>
    </source>
</evidence>
<name>A0A8H6YMF5_9AGAR</name>